<dbReference type="PANTHER" id="PTHR48070:SF4">
    <property type="entry name" value="ESTERASE ALNB"/>
    <property type="match status" value="1"/>
</dbReference>
<evidence type="ECO:0000259" key="2">
    <source>
        <dbReference type="Pfam" id="PF03959"/>
    </source>
</evidence>
<evidence type="ECO:0000313" key="3">
    <source>
        <dbReference type="EMBL" id="OJJ59826.1"/>
    </source>
</evidence>
<keyword evidence="4" id="KW-1185">Reference proteome</keyword>
<reference evidence="4" key="1">
    <citation type="journal article" date="2017" name="Genome Biol.">
        <title>Comparative genomics reveals high biological diversity and specific adaptations in the industrially and medically important fungal genus Aspergillus.</title>
        <authorList>
            <person name="de Vries R.P."/>
            <person name="Riley R."/>
            <person name="Wiebenga A."/>
            <person name="Aguilar-Osorio G."/>
            <person name="Amillis S."/>
            <person name="Uchima C.A."/>
            <person name="Anderluh G."/>
            <person name="Asadollahi M."/>
            <person name="Askin M."/>
            <person name="Barry K."/>
            <person name="Battaglia E."/>
            <person name="Bayram O."/>
            <person name="Benocci T."/>
            <person name="Braus-Stromeyer S.A."/>
            <person name="Caldana C."/>
            <person name="Canovas D."/>
            <person name="Cerqueira G.C."/>
            <person name="Chen F."/>
            <person name="Chen W."/>
            <person name="Choi C."/>
            <person name="Clum A."/>
            <person name="Dos Santos R.A."/>
            <person name="Damasio A.R."/>
            <person name="Diallinas G."/>
            <person name="Emri T."/>
            <person name="Fekete E."/>
            <person name="Flipphi M."/>
            <person name="Freyberg S."/>
            <person name="Gallo A."/>
            <person name="Gournas C."/>
            <person name="Habgood R."/>
            <person name="Hainaut M."/>
            <person name="Harispe M.L."/>
            <person name="Henrissat B."/>
            <person name="Hilden K.S."/>
            <person name="Hope R."/>
            <person name="Hossain A."/>
            <person name="Karabika E."/>
            <person name="Karaffa L."/>
            <person name="Karanyi Z."/>
            <person name="Krasevec N."/>
            <person name="Kuo A."/>
            <person name="Kusch H."/>
            <person name="LaButti K."/>
            <person name="Lagendijk E.L."/>
            <person name="Lapidus A."/>
            <person name="Levasseur A."/>
            <person name="Lindquist E."/>
            <person name="Lipzen A."/>
            <person name="Logrieco A.F."/>
            <person name="MacCabe A."/>
            <person name="Maekelae M.R."/>
            <person name="Malavazi I."/>
            <person name="Melin P."/>
            <person name="Meyer V."/>
            <person name="Mielnichuk N."/>
            <person name="Miskei M."/>
            <person name="Molnar A.P."/>
            <person name="Mule G."/>
            <person name="Ngan C.Y."/>
            <person name="Orejas M."/>
            <person name="Orosz E."/>
            <person name="Ouedraogo J.P."/>
            <person name="Overkamp K.M."/>
            <person name="Park H.-S."/>
            <person name="Perrone G."/>
            <person name="Piumi F."/>
            <person name="Punt P.J."/>
            <person name="Ram A.F."/>
            <person name="Ramon A."/>
            <person name="Rauscher S."/>
            <person name="Record E."/>
            <person name="Riano-Pachon D.M."/>
            <person name="Robert V."/>
            <person name="Roehrig J."/>
            <person name="Ruller R."/>
            <person name="Salamov A."/>
            <person name="Salih N.S."/>
            <person name="Samson R.A."/>
            <person name="Sandor E."/>
            <person name="Sanguinetti M."/>
            <person name="Schuetze T."/>
            <person name="Sepcic K."/>
            <person name="Shelest E."/>
            <person name="Sherlock G."/>
            <person name="Sophianopoulou V."/>
            <person name="Squina F.M."/>
            <person name="Sun H."/>
            <person name="Susca A."/>
            <person name="Todd R.B."/>
            <person name="Tsang A."/>
            <person name="Unkles S.E."/>
            <person name="van de Wiele N."/>
            <person name="van Rossen-Uffink D."/>
            <person name="Oliveira J.V."/>
            <person name="Vesth T.C."/>
            <person name="Visser J."/>
            <person name="Yu J.-H."/>
            <person name="Zhou M."/>
            <person name="Andersen M.R."/>
            <person name="Archer D.B."/>
            <person name="Baker S.E."/>
            <person name="Benoit I."/>
            <person name="Brakhage A.A."/>
            <person name="Braus G.H."/>
            <person name="Fischer R."/>
            <person name="Frisvad J.C."/>
            <person name="Goldman G.H."/>
            <person name="Houbraken J."/>
            <person name="Oakley B."/>
            <person name="Pocsi I."/>
            <person name="Scazzocchio C."/>
            <person name="Seiboth B."/>
            <person name="vanKuyk P.A."/>
            <person name="Wortman J."/>
            <person name="Dyer P.S."/>
            <person name="Grigoriev I.V."/>
        </authorList>
    </citation>
    <scope>NUCLEOTIDE SEQUENCE [LARGE SCALE GENOMIC DNA]</scope>
    <source>
        <strain evidence="4">CBS 593.65</strain>
    </source>
</reference>
<dbReference type="GeneID" id="63765426"/>
<evidence type="ECO:0000256" key="1">
    <source>
        <dbReference type="ARBA" id="ARBA00022801"/>
    </source>
</evidence>
<dbReference type="OrthoDB" id="414698at2759"/>
<dbReference type="SUPFAM" id="SSF53474">
    <property type="entry name" value="alpha/beta-Hydrolases"/>
    <property type="match status" value="1"/>
</dbReference>
<dbReference type="GO" id="GO:0019748">
    <property type="term" value="P:secondary metabolic process"/>
    <property type="evidence" value="ECO:0007669"/>
    <property type="project" value="TreeGrafter"/>
</dbReference>
<dbReference type="VEuPathDB" id="FungiDB:ASPSYDRAFT_57345"/>
<proteinExistence type="predicted"/>
<feature type="domain" description="Serine hydrolase" evidence="2">
    <location>
        <begin position="1"/>
        <end position="259"/>
    </location>
</feature>
<dbReference type="AlphaFoldDB" id="A0A1L9TK68"/>
<name>A0A1L9TK68_9EURO</name>
<dbReference type="PANTHER" id="PTHR48070">
    <property type="entry name" value="ESTERASE OVCA2"/>
    <property type="match status" value="1"/>
</dbReference>
<dbReference type="InterPro" id="IPR005645">
    <property type="entry name" value="FSH-like_dom"/>
</dbReference>
<dbReference type="GO" id="GO:0005737">
    <property type="term" value="C:cytoplasm"/>
    <property type="evidence" value="ECO:0007669"/>
    <property type="project" value="TreeGrafter"/>
</dbReference>
<dbReference type="STRING" id="1036612.A0A1L9TK68"/>
<keyword evidence="1" id="KW-0378">Hydrolase</keyword>
<dbReference type="RefSeq" id="XP_040703632.1">
    <property type="nucleotide sequence ID" value="XM_040849353.1"/>
</dbReference>
<accession>A0A1L9TK68</accession>
<sequence>MRILCLHGWGTNPEIMKRQMSALIKHCDPSWEFHFLAGNVETPPVPGLADIFPGPYLCWSFGFGPASNRAALDLIHKTFTDQGPFDGVLGFSQGSSVMAAYLLEQAALHPKKPLPVQFGVFCSTPPILTSDPAYVQSVYGSLSAEDLSRLRSGKPDEIEKLPEPARHAALMLVMSVAITKPIHGLSGTYYTDREIPEIPCVVHPDLYKARLSIPTLHAYSKNDPPFMQRASALCASFCEPQSQRTFKHSSIHSLPRVPAEVKEMAAIMESVASWNQQSKLKL</sequence>
<dbReference type="Pfam" id="PF03959">
    <property type="entry name" value="FSH1"/>
    <property type="match status" value="1"/>
</dbReference>
<evidence type="ECO:0000313" key="4">
    <source>
        <dbReference type="Proteomes" id="UP000184356"/>
    </source>
</evidence>
<dbReference type="GO" id="GO:0016787">
    <property type="term" value="F:hydrolase activity"/>
    <property type="evidence" value="ECO:0007669"/>
    <property type="project" value="UniProtKB-KW"/>
</dbReference>
<dbReference type="EMBL" id="KV878585">
    <property type="protein sequence ID" value="OJJ59826.1"/>
    <property type="molecule type" value="Genomic_DNA"/>
</dbReference>
<dbReference type="Gene3D" id="3.40.50.1820">
    <property type="entry name" value="alpha/beta hydrolase"/>
    <property type="match status" value="1"/>
</dbReference>
<dbReference type="Proteomes" id="UP000184356">
    <property type="component" value="Unassembled WGS sequence"/>
</dbReference>
<gene>
    <name evidence="3" type="ORF">ASPSYDRAFT_57345</name>
</gene>
<protein>
    <recommendedName>
        <fullName evidence="2">Serine hydrolase domain-containing protein</fullName>
    </recommendedName>
</protein>
<dbReference type="GO" id="GO:0005634">
    <property type="term" value="C:nucleus"/>
    <property type="evidence" value="ECO:0007669"/>
    <property type="project" value="TreeGrafter"/>
</dbReference>
<organism evidence="3 4">
    <name type="scientific">Aspergillus sydowii CBS 593.65</name>
    <dbReference type="NCBI Taxonomy" id="1036612"/>
    <lineage>
        <taxon>Eukaryota</taxon>
        <taxon>Fungi</taxon>
        <taxon>Dikarya</taxon>
        <taxon>Ascomycota</taxon>
        <taxon>Pezizomycotina</taxon>
        <taxon>Eurotiomycetes</taxon>
        <taxon>Eurotiomycetidae</taxon>
        <taxon>Eurotiales</taxon>
        <taxon>Aspergillaceae</taxon>
        <taxon>Aspergillus</taxon>
        <taxon>Aspergillus subgen. Nidulantes</taxon>
    </lineage>
</organism>
<dbReference type="InterPro" id="IPR029058">
    <property type="entry name" value="AB_hydrolase_fold"/>
</dbReference>
<dbReference type="InterPro" id="IPR050593">
    <property type="entry name" value="LovG"/>
</dbReference>